<gene>
    <name evidence="8" type="ORF">JYK00_06465</name>
</gene>
<dbReference type="CDD" id="cd06445">
    <property type="entry name" value="ATase"/>
    <property type="match status" value="1"/>
</dbReference>
<proteinExistence type="predicted"/>
<dbReference type="InterPro" id="IPR014048">
    <property type="entry name" value="MethylDNA_cys_MeTrfase_DNA-bd"/>
</dbReference>
<keyword evidence="9" id="KW-1185">Reference proteome</keyword>
<evidence type="ECO:0000256" key="1">
    <source>
        <dbReference type="ARBA" id="ARBA00001286"/>
    </source>
</evidence>
<name>A0ABX7S8E4_9BACT</name>
<dbReference type="SUPFAM" id="SSF46767">
    <property type="entry name" value="Methylated DNA-protein cysteine methyltransferase, C-terminal domain"/>
    <property type="match status" value="1"/>
</dbReference>
<keyword evidence="3" id="KW-0808">Transferase</keyword>
<evidence type="ECO:0000256" key="3">
    <source>
        <dbReference type="ARBA" id="ARBA00022679"/>
    </source>
</evidence>
<comment type="catalytic activity">
    <reaction evidence="6">
        <text>a 6-O-methyl-2'-deoxyguanosine in DNA + L-cysteinyl-[protein] = S-methyl-L-cysteinyl-[protein] + a 2'-deoxyguanosine in DNA</text>
        <dbReference type="Rhea" id="RHEA:24000"/>
        <dbReference type="Rhea" id="RHEA-COMP:10131"/>
        <dbReference type="Rhea" id="RHEA-COMP:10132"/>
        <dbReference type="Rhea" id="RHEA-COMP:11367"/>
        <dbReference type="Rhea" id="RHEA-COMP:11368"/>
        <dbReference type="ChEBI" id="CHEBI:29950"/>
        <dbReference type="ChEBI" id="CHEBI:82612"/>
        <dbReference type="ChEBI" id="CHEBI:85445"/>
        <dbReference type="ChEBI" id="CHEBI:85448"/>
        <dbReference type="EC" id="2.1.1.63"/>
    </reaction>
</comment>
<organism evidence="8 9">
    <name type="scientific">Thermosipho ferrireducens</name>
    <dbReference type="NCBI Taxonomy" id="2571116"/>
    <lineage>
        <taxon>Bacteria</taxon>
        <taxon>Thermotogati</taxon>
        <taxon>Thermotogota</taxon>
        <taxon>Thermotogae</taxon>
        <taxon>Thermotogales</taxon>
        <taxon>Fervidobacteriaceae</taxon>
        <taxon>Thermosipho</taxon>
    </lineage>
</organism>
<keyword evidence="5" id="KW-0234">DNA repair</keyword>
<protein>
    <submittedName>
        <fullName evidence="8">Methylated-DNA--[protein]-cysteine S-methyltransferase</fullName>
    </submittedName>
</protein>
<dbReference type="Gene3D" id="1.10.10.10">
    <property type="entry name" value="Winged helix-like DNA-binding domain superfamily/Winged helix DNA-binding domain"/>
    <property type="match status" value="1"/>
</dbReference>
<dbReference type="SUPFAM" id="SSF53155">
    <property type="entry name" value="Methylated DNA-protein cysteine methyltransferase domain"/>
    <property type="match status" value="1"/>
</dbReference>
<reference evidence="8 9" key="1">
    <citation type="submission" date="2021-03" db="EMBL/GenBank/DDBJ databases">
        <title>Thermosipho ferrireducens sp.nov., an anaerobic thermophilic iron-reducing bacterium isolated from a deep-sea hydrothermal sulfide deposits.</title>
        <authorList>
            <person name="Zeng X."/>
            <person name="Chen Y."/>
            <person name="Shao Z."/>
        </authorList>
    </citation>
    <scope>NUCLEOTIDE SEQUENCE [LARGE SCALE GENOMIC DNA]</scope>
    <source>
        <strain evidence="8 9">JL129W03</strain>
    </source>
</reference>
<dbReference type="InterPro" id="IPR036388">
    <property type="entry name" value="WH-like_DNA-bd_sf"/>
</dbReference>
<comment type="catalytic activity">
    <reaction evidence="1">
        <text>a 4-O-methyl-thymidine in DNA + L-cysteinyl-[protein] = a thymidine in DNA + S-methyl-L-cysteinyl-[protein]</text>
        <dbReference type="Rhea" id="RHEA:53428"/>
        <dbReference type="Rhea" id="RHEA-COMP:10131"/>
        <dbReference type="Rhea" id="RHEA-COMP:10132"/>
        <dbReference type="Rhea" id="RHEA-COMP:13555"/>
        <dbReference type="Rhea" id="RHEA-COMP:13556"/>
        <dbReference type="ChEBI" id="CHEBI:29950"/>
        <dbReference type="ChEBI" id="CHEBI:82612"/>
        <dbReference type="ChEBI" id="CHEBI:137386"/>
        <dbReference type="ChEBI" id="CHEBI:137387"/>
        <dbReference type="EC" id="2.1.1.63"/>
    </reaction>
</comment>
<dbReference type="Pfam" id="PF01035">
    <property type="entry name" value="DNA_binding_1"/>
    <property type="match status" value="1"/>
</dbReference>
<dbReference type="InterPro" id="IPR001497">
    <property type="entry name" value="MethylDNA_cys_MeTrfase_AS"/>
</dbReference>
<dbReference type="InterPro" id="IPR036631">
    <property type="entry name" value="MGMT_N_sf"/>
</dbReference>
<evidence type="ECO:0000259" key="7">
    <source>
        <dbReference type="Pfam" id="PF01035"/>
    </source>
</evidence>
<keyword evidence="2" id="KW-0489">Methyltransferase</keyword>
<dbReference type="PROSITE" id="PS00374">
    <property type="entry name" value="MGMT"/>
    <property type="match status" value="1"/>
</dbReference>
<accession>A0ABX7S8E4</accession>
<evidence type="ECO:0000313" key="8">
    <source>
        <dbReference type="EMBL" id="QTA37380.1"/>
    </source>
</evidence>
<evidence type="ECO:0000256" key="6">
    <source>
        <dbReference type="ARBA" id="ARBA00049348"/>
    </source>
</evidence>
<keyword evidence="4" id="KW-0227">DNA damage</keyword>
<evidence type="ECO:0000256" key="4">
    <source>
        <dbReference type="ARBA" id="ARBA00022763"/>
    </source>
</evidence>
<evidence type="ECO:0000256" key="2">
    <source>
        <dbReference type="ARBA" id="ARBA00022603"/>
    </source>
</evidence>
<evidence type="ECO:0000256" key="5">
    <source>
        <dbReference type="ARBA" id="ARBA00023204"/>
    </source>
</evidence>
<dbReference type="NCBIfam" id="TIGR00589">
    <property type="entry name" value="ogt"/>
    <property type="match status" value="1"/>
</dbReference>
<sequence>MYRTKGIVTTKIGSIVIAIVDGKAVAINFVNKKLEERNAGDFTEQVKEYFSGERKVLDFPVNIKGGLIFRKIWETVRKIPYGEIMTYGEVAKQLNINPRVVGFAMAKNPLPLYIPCHRIVGKNELGGFTPGISWKKFLLSLERRFK</sequence>
<dbReference type="Proteomes" id="UP000671862">
    <property type="component" value="Chromosome"/>
</dbReference>
<dbReference type="RefSeq" id="WP_207566105.1">
    <property type="nucleotide sequence ID" value="NZ_CP071446.1"/>
</dbReference>
<dbReference type="EMBL" id="CP071446">
    <property type="protein sequence ID" value="QTA37380.1"/>
    <property type="molecule type" value="Genomic_DNA"/>
</dbReference>
<dbReference type="InterPro" id="IPR036217">
    <property type="entry name" value="MethylDNA_cys_MeTrfase_DNAb"/>
</dbReference>
<dbReference type="PANTHER" id="PTHR10815">
    <property type="entry name" value="METHYLATED-DNA--PROTEIN-CYSTEINE METHYLTRANSFERASE"/>
    <property type="match status" value="1"/>
</dbReference>
<dbReference type="PANTHER" id="PTHR10815:SF5">
    <property type="entry name" value="METHYLATED-DNA--PROTEIN-CYSTEINE METHYLTRANSFERASE"/>
    <property type="match status" value="1"/>
</dbReference>
<evidence type="ECO:0000313" key="9">
    <source>
        <dbReference type="Proteomes" id="UP000671862"/>
    </source>
</evidence>
<feature type="domain" description="Methylated-DNA-[protein]-cysteine S-methyltransferase DNA binding" evidence="7">
    <location>
        <begin position="69"/>
        <end position="143"/>
    </location>
</feature>